<keyword evidence="3" id="KW-1185">Reference proteome</keyword>
<organism evidence="2 3">
    <name type="scientific">Gordonia pseudamarae</name>
    <dbReference type="NCBI Taxonomy" id="2831662"/>
    <lineage>
        <taxon>Bacteria</taxon>
        <taxon>Bacillati</taxon>
        <taxon>Actinomycetota</taxon>
        <taxon>Actinomycetes</taxon>
        <taxon>Mycobacteriales</taxon>
        <taxon>Gordoniaceae</taxon>
        <taxon>Gordonia</taxon>
    </lineage>
</organism>
<gene>
    <name evidence="2" type="ORF">GII31_14880</name>
</gene>
<accession>A0ABX6IKU2</accession>
<sequence>MFDEVGVNLGRAHVRAGRWPESGEDGKAEKAEEDVTADQEQRRPQEPVVVTDAGRVEIRLRCPQIRPQIRLR</sequence>
<dbReference type="Proteomes" id="UP001059836">
    <property type="component" value="Chromosome"/>
</dbReference>
<proteinExistence type="predicted"/>
<protein>
    <recommendedName>
        <fullName evidence="4">Transposase</fullName>
    </recommendedName>
</protein>
<reference evidence="2" key="1">
    <citation type="journal article" date="2021" name="Nat. Microbiol.">
        <title>Cocultivation of an ultrasmall environmental parasitic bacterium with lytic ability against bacteria associated with wastewater foams.</title>
        <authorList>
            <person name="Batinovic S."/>
            <person name="Rose J.J.A."/>
            <person name="Ratcliffe J."/>
            <person name="Seviour R.J."/>
            <person name="Petrovski S."/>
        </authorList>
    </citation>
    <scope>NUCLEOTIDE SEQUENCE</scope>
    <source>
        <strain evidence="2">CON9</strain>
    </source>
</reference>
<evidence type="ECO:0000313" key="2">
    <source>
        <dbReference type="EMBL" id="QHN35961.1"/>
    </source>
</evidence>
<name>A0ABX6IKU2_9ACTN</name>
<evidence type="ECO:0008006" key="4">
    <source>
        <dbReference type="Google" id="ProtNLM"/>
    </source>
</evidence>
<evidence type="ECO:0000256" key="1">
    <source>
        <dbReference type="SAM" id="MobiDB-lite"/>
    </source>
</evidence>
<evidence type="ECO:0000313" key="3">
    <source>
        <dbReference type="Proteomes" id="UP001059836"/>
    </source>
</evidence>
<feature type="region of interest" description="Disordered" evidence="1">
    <location>
        <begin position="1"/>
        <end position="46"/>
    </location>
</feature>
<dbReference type="EMBL" id="CP045809">
    <property type="protein sequence ID" value="QHN35961.1"/>
    <property type="molecule type" value="Genomic_DNA"/>
</dbReference>